<dbReference type="Pfam" id="PF06243">
    <property type="entry name" value="PaaB"/>
    <property type="match status" value="1"/>
</dbReference>
<sequence length="79" mass="9190">MRRYEVFLKKDGRDEYRHAGSLDAPDDELALVLARETYLRRAEGDRLWLVDRDHLVTGPPEVVAPNADKPHRHNDGERI</sequence>
<evidence type="ECO:0000313" key="2">
    <source>
        <dbReference type="EMBL" id="SVC05530.1"/>
    </source>
</evidence>
<dbReference type="InterPro" id="IPR009359">
    <property type="entry name" value="PaaB"/>
</dbReference>
<gene>
    <name evidence="2" type="ORF">METZ01_LOCUS258384</name>
</gene>
<dbReference type="Gene3D" id="3.10.20.520">
    <property type="entry name" value="Phenylacetic acid degradation B"/>
    <property type="match status" value="1"/>
</dbReference>
<accession>A0A382J0J2</accession>
<reference evidence="2" key="1">
    <citation type="submission" date="2018-05" db="EMBL/GenBank/DDBJ databases">
        <authorList>
            <person name="Lanie J.A."/>
            <person name="Ng W.-L."/>
            <person name="Kazmierczak K.M."/>
            <person name="Andrzejewski T.M."/>
            <person name="Davidsen T.M."/>
            <person name="Wayne K.J."/>
            <person name="Tettelin H."/>
            <person name="Glass J.I."/>
            <person name="Rusch D."/>
            <person name="Podicherti R."/>
            <person name="Tsui H.-C.T."/>
            <person name="Winkler M.E."/>
        </authorList>
    </citation>
    <scope>NUCLEOTIDE SEQUENCE</scope>
</reference>
<feature type="non-terminal residue" evidence="2">
    <location>
        <position position="79"/>
    </location>
</feature>
<dbReference type="EMBL" id="UINC01070972">
    <property type="protein sequence ID" value="SVC05530.1"/>
    <property type="molecule type" value="Genomic_DNA"/>
</dbReference>
<dbReference type="InterPro" id="IPR038693">
    <property type="entry name" value="PaaB_sf"/>
</dbReference>
<protein>
    <recommendedName>
        <fullName evidence="3">1,2-phenylacetyl-CoA epoxidase subunit B</fullName>
    </recommendedName>
</protein>
<organism evidence="2">
    <name type="scientific">marine metagenome</name>
    <dbReference type="NCBI Taxonomy" id="408172"/>
    <lineage>
        <taxon>unclassified sequences</taxon>
        <taxon>metagenomes</taxon>
        <taxon>ecological metagenomes</taxon>
    </lineage>
</organism>
<evidence type="ECO:0000256" key="1">
    <source>
        <dbReference type="SAM" id="MobiDB-lite"/>
    </source>
</evidence>
<feature type="region of interest" description="Disordered" evidence="1">
    <location>
        <begin position="59"/>
        <end position="79"/>
    </location>
</feature>
<proteinExistence type="predicted"/>
<dbReference type="AlphaFoldDB" id="A0A382J0J2"/>
<name>A0A382J0J2_9ZZZZ</name>
<evidence type="ECO:0008006" key="3">
    <source>
        <dbReference type="Google" id="ProtNLM"/>
    </source>
</evidence>